<sequence>MALQYPLLFPYGERGYQIGVLYNGAMPARKNARSKVTMRDYLCYNFHYRRNQPNPYLCYGLLSSQAKIDARAAIDESRLWYILDNQADLRVENIQGISDAVDRGCVDGTQMGKMTVLPSSFTGGQRYMIQNYHDAIAICRVHGLPDFFVTFTCNAKWPEIDEGIIEPGQKPSDRADIIVRVFNMKLEDLLHDIKSGKAFGPCSAVFEIPDPKEDPLGYALVANKWCSKRFPKPYQDATLVNENGFAIVKGGKRQDNSWVVPYNLSLLKRYQAHINVEWCNRSIFVKYLFKYVTKGPDCSRVYLQRIRDGVDPPYDQESQTINEEFLRRTMLTQWFVANQTHSQSRELTYCDFPSKWRWEETSRTWERRCHNIGKIGRIHYVHPSAGDRYFLRMLLLVVRGATSYEELRSFQGICHPTFRSACRARGLLGDDQEWYSAFDEAAAWATSRQLRNLFVTMLLFCEVGDESAFFEKVWRLLADDIQYQFRDMIGNQNYQMPDNDIRNRLLDDLTALFAKSGSNIHNFNLPHRTSASGSSSTNRLVEEEFAYDVLCSSDQSNLLSSLNDEQTAAFNSIVHRVTNEEPGFFFVSSYGEHNIRCIVHAIYPDLQNCYSDSSYLRDRAILTPTNDLAETLNAHVVSLLPCEEKEYLSCDKIGKPPGTHDAYDLLYPVEFLNSLNGNNFPQHRLILKVGVPIMLLRNLSQSDGLCNDVIGVIIKVHPAVPTRLPGQATSTLTRDIIIQDLKDNELRVTLWGLRSTTFSLESIYNASAPRAVVCLFDQHFPIDLPPSSPTHLQEDEQIVIEHKSLDELNAVDPYEFPQSDFHCTVTVTAVPDDDSWWYLGCRGCKKSSSDQVGGAPWCGGCKSSYFMPRYKLAFAATDNTAEGRFFCFDGIAQQIVKKSCESLFHLPNRISGTPPGLTANVGNKYTFAVGLTSESYYSKNTREYQVKYIMEDF</sequence>
<proteinExistence type="inferred from homology"/>
<dbReference type="InterPro" id="IPR012340">
    <property type="entry name" value="NA-bd_OB-fold"/>
</dbReference>
<comment type="similarity">
    <text evidence="1">Belongs to the replication factor A protein 1 family.</text>
</comment>
<dbReference type="InterPro" id="IPR013955">
    <property type="entry name" value="Rep_factor-A_C"/>
</dbReference>
<dbReference type="PANTHER" id="PTHR10492">
    <property type="match status" value="1"/>
</dbReference>
<comment type="caution">
    <text evidence="9">The sequence shown here is derived from an EMBL/GenBank/DDBJ whole genome shotgun (WGS) entry which is preliminary data.</text>
</comment>
<dbReference type="Pfam" id="PF14214">
    <property type="entry name" value="Helitron_like_N"/>
    <property type="match status" value="1"/>
</dbReference>
<dbReference type="SUPFAM" id="SSF52540">
    <property type="entry name" value="P-loop containing nucleoside triphosphate hydrolases"/>
    <property type="match status" value="1"/>
</dbReference>
<feature type="domain" description="Helitron helicase-like" evidence="7">
    <location>
        <begin position="41"/>
        <end position="206"/>
    </location>
</feature>
<accession>A0A811PHT8</accession>
<dbReference type="CDD" id="cd04476">
    <property type="entry name" value="RPA1_DBD_C"/>
    <property type="match status" value="1"/>
</dbReference>
<keyword evidence="10" id="KW-1185">Reference proteome</keyword>
<evidence type="ECO:0000256" key="3">
    <source>
        <dbReference type="ARBA" id="ARBA00022771"/>
    </source>
</evidence>
<evidence type="ECO:0000256" key="4">
    <source>
        <dbReference type="ARBA" id="ARBA00022833"/>
    </source>
</evidence>
<dbReference type="InterPro" id="IPR049163">
    <property type="entry name" value="Pif1-like_2B_dom"/>
</dbReference>
<gene>
    <name evidence="9" type="ORF">NCGR_LOCUS31194</name>
</gene>
<dbReference type="Pfam" id="PF08646">
    <property type="entry name" value="Rep_fac-A_C"/>
    <property type="match status" value="1"/>
</dbReference>
<dbReference type="GO" id="GO:0008270">
    <property type="term" value="F:zinc ion binding"/>
    <property type="evidence" value="ECO:0007669"/>
    <property type="project" value="UniProtKB-KW"/>
</dbReference>
<dbReference type="GO" id="GO:0003677">
    <property type="term" value="F:DNA binding"/>
    <property type="evidence" value="ECO:0007669"/>
    <property type="project" value="UniProtKB-KW"/>
</dbReference>
<dbReference type="PANTHER" id="PTHR10492:SF57">
    <property type="entry name" value="ATP-DEPENDENT DNA HELICASE"/>
    <property type="match status" value="1"/>
</dbReference>
<dbReference type="OrthoDB" id="1930718at2759"/>
<organism evidence="9 10">
    <name type="scientific">Miscanthus lutarioriparius</name>
    <dbReference type="NCBI Taxonomy" id="422564"/>
    <lineage>
        <taxon>Eukaryota</taxon>
        <taxon>Viridiplantae</taxon>
        <taxon>Streptophyta</taxon>
        <taxon>Embryophyta</taxon>
        <taxon>Tracheophyta</taxon>
        <taxon>Spermatophyta</taxon>
        <taxon>Magnoliopsida</taxon>
        <taxon>Liliopsida</taxon>
        <taxon>Poales</taxon>
        <taxon>Poaceae</taxon>
        <taxon>PACMAD clade</taxon>
        <taxon>Panicoideae</taxon>
        <taxon>Andropogonodae</taxon>
        <taxon>Andropogoneae</taxon>
        <taxon>Saccharinae</taxon>
        <taxon>Miscanthus</taxon>
    </lineage>
</organism>
<evidence type="ECO:0000256" key="2">
    <source>
        <dbReference type="ARBA" id="ARBA00022723"/>
    </source>
</evidence>
<dbReference type="InterPro" id="IPR027417">
    <property type="entry name" value="P-loop_NTPase"/>
</dbReference>
<dbReference type="InterPro" id="IPR047192">
    <property type="entry name" value="Euk_RPA1_DBD_C"/>
</dbReference>
<keyword evidence="4" id="KW-0862">Zinc</keyword>
<protein>
    <recommendedName>
        <fullName evidence="11">ATP-dependent DNA helicase</fullName>
    </recommendedName>
</protein>
<evidence type="ECO:0000313" key="10">
    <source>
        <dbReference type="Proteomes" id="UP000604825"/>
    </source>
</evidence>
<evidence type="ECO:0000256" key="5">
    <source>
        <dbReference type="ARBA" id="ARBA00023125"/>
    </source>
</evidence>
<keyword evidence="2" id="KW-0479">Metal-binding</keyword>
<feature type="domain" description="Replication factor A C-terminal" evidence="6">
    <location>
        <begin position="822"/>
        <end position="949"/>
    </location>
</feature>
<reference evidence="9" key="1">
    <citation type="submission" date="2020-10" db="EMBL/GenBank/DDBJ databases">
        <authorList>
            <person name="Han B."/>
            <person name="Lu T."/>
            <person name="Zhao Q."/>
            <person name="Huang X."/>
            <person name="Zhao Y."/>
        </authorList>
    </citation>
    <scope>NUCLEOTIDE SEQUENCE</scope>
</reference>
<keyword evidence="3" id="KW-0863">Zinc-finger</keyword>
<evidence type="ECO:0000313" key="9">
    <source>
        <dbReference type="EMBL" id="CAD6246962.1"/>
    </source>
</evidence>
<evidence type="ECO:0000259" key="8">
    <source>
        <dbReference type="Pfam" id="PF21530"/>
    </source>
</evidence>
<dbReference type="InterPro" id="IPR025476">
    <property type="entry name" value="Helitron_helicase-like"/>
</dbReference>
<dbReference type="Proteomes" id="UP000604825">
    <property type="component" value="Unassembled WGS sequence"/>
</dbReference>
<evidence type="ECO:0000256" key="1">
    <source>
        <dbReference type="ARBA" id="ARBA00005690"/>
    </source>
</evidence>
<dbReference type="EMBL" id="CAJGYO010000007">
    <property type="protein sequence ID" value="CAD6246962.1"/>
    <property type="molecule type" value="Genomic_DNA"/>
</dbReference>
<keyword evidence="5" id="KW-0238">DNA-binding</keyword>
<name>A0A811PHT8_9POAL</name>
<feature type="domain" description="DNA helicase Pif1-like 2B" evidence="8">
    <location>
        <begin position="670"/>
        <end position="714"/>
    </location>
</feature>
<dbReference type="Pfam" id="PF21530">
    <property type="entry name" value="Pif1_2B_dom"/>
    <property type="match status" value="1"/>
</dbReference>
<dbReference type="SUPFAM" id="SSF50249">
    <property type="entry name" value="Nucleic acid-binding proteins"/>
    <property type="match status" value="1"/>
</dbReference>
<evidence type="ECO:0008006" key="11">
    <source>
        <dbReference type="Google" id="ProtNLM"/>
    </source>
</evidence>
<dbReference type="AlphaFoldDB" id="A0A811PHT8"/>
<dbReference type="Gene3D" id="2.40.50.140">
    <property type="entry name" value="Nucleic acid-binding proteins"/>
    <property type="match status" value="2"/>
</dbReference>
<evidence type="ECO:0000259" key="6">
    <source>
        <dbReference type="Pfam" id="PF08646"/>
    </source>
</evidence>
<evidence type="ECO:0000259" key="7">
    <source>
        <dbReference type="Pfam" id="PF14214"/>
    </source>
</evidence>